<dbReference type="GeneTree" id="ENSGT00910000147093"/>
<dbReference type="Ensembl" id="ENSMFAT00000084763.1">
    <property type="protein sequence ID" value="ENSMFAP00000057057.1"/>
    <property type="gene ID" value="ENSMFAG00000039222.2"/>
</dbReference>
<dbReference type="Proteomes" id="UP000233100">
    <property type="component" value="Chromosome 17"/>
</dbReference>
<reference evidence="1" key="3">
    <citation type="submission" date="2025-09" db="UniProtKB">
        <authorList>
            <consortium name="Ensembl"/>
        </authorList>
    </citation>
    <scope>IDENTIFICATION</scope>
</reference>
<dbReference type="Bgee" id="ENSMFAG00000039222">
    <property type="expression patterns" value="Expressed in multicellular organism"/>
</dbReference>
<name>A0A7N9D173_MACFA</name>
<proteinExistence type="predicted"/>
<keyword evidence="2" id="KW-1185">Reference proteome</keyword>
<reference evidence="1 2" key="1">
    <citation type="submission" date="2013-03" db="EMBL/GenBank/DDBJ databases">
        <authorList>
            <person name="Warren W."/>
            <person name="Wilson R.K."/>
        </authorList>
    </citation>
    <scope>NUCLEOTIDE SEQUENCE</scope>
</reference>
<dbReference type="AlphaFoldDB" id="A0A7N9D173"/>
<organism evidence="1 2">
    <name type="scientific">Macaca fascicularis</name>
    <name type="common">Crab-eating macaque</name>
    <name type="synonym">Cynomolgus monkey</name>
    <dbReference type="NCBI Taxonomy" id="9541"/>
    <lineage>
        <taxon>Eukaryota</taxon>
        <taxon>Metazoa</taxon>
        <taxon>Chordata</taxon>
        <taxon>Craniata</taxon>
        <taxon>Vertebrata</taxon>
        <taxon>Euteleostomi</taxon>
        <taxon>Mammalia</taxon>
        <taxon>Eutheria</taxon>
        <taxon>Euarchontoglires</taxon>
        <taxon>Primates</taxon>
        <taxon>Haplorrhini</taxon>
        <taxon>Catarrhini</taxon>
        <taxon>Cercopithecidae</taxon>
        <taxon>Cercopithecinae</taxon>
        <taxon>Macaca</taxon>
    </lineage>
</organism>
<protein>
    <submittedName>
        <fullName evidence="1">Uncharacterized protein</fullName>
    </submittedName>
</protein>
<sequence length="72" mass="8352">RAGGTLAPFPRSKQEDWAKVKRPFVKQHETSNRMCKLAWLSLQIGRELPSRAGKRRWAGRSCRNKKEVMDLT</sequence>
<accession>A0A7N9D173</accession>
<evidence type="ECO:0000313" key="2">
    <source>
        <dbReference type="Proteomes" id="UP000233100"/>
    </source>
</evidence>
<reference evidence="1" key="2">
    <citation type="submission" date="2025-08" db="UniProtKB">
        <authorList>
            <consortium name="Ensembl"/>
        </authorList>
    </citation>
    <scope>IDENTIFICATION</scope>
</reference>
<evidence type="ECO:0000313" key="1">
    <source>
        <dbReference type="Ensembl" id="ENSMFAP00000057057.1"/>
    </source>
</evidence>